<name>A0A540NL05_MALBA</name>
<keyword evidence="2" id="KW-1185">Reference proteome</keyword>
<dbReference type="STRING" id="106549.A0A540NL05"/>
<accession>A0A540NL05</accession>
<comment type="caution">
    <text evidence="1">The sequence shown here is derived from an EMBL/GenBank/DDBJ whole genome shotgun (WGS) entry which is preliminary data.</text>
</comment>
<dbReference type="AlphaFoldDB" id="A0A540NL05"/>
<dbReference type="EMBL" id="VIEB01000026">
    <property type="protein sequence ID" value="TQE11727.1"/>
    <property type="molecule type" value="Genomic_DNA"/>
</dbReference>
<proteinExistence type="predicted"/>
<reference evidence="1 2" key="1">
    <citation type="journal article" date="2019" name="G3 (Bethesda)">
        <title>Sequencing of a Wild Apple (Malus baccata) Genome Unravels the Differences Between Cultivated and Wild Apple Species Regarding Disease Resistance and Cold Tolerance.</title>
        <authorList>
            <person name="Chen X."/>
        </authorList>
    </citation>
    <scope>NUCLEOTIDE SEQUENCE [LARGE SCALE GENOMIC DNA]</scope>
    <source>
        <strain evidence="2">cv. Shandingzi</strain>
        <tissue evidence="1">Leaves</tissue>
    </source>
</reference>
<sequence>MIQIKKPPLPLPPPPQGCLTTAAVPTRAARNLLVLTTPTRSTIIPTTISMARQSRHLVLPIILTWTRRGRRAMAASDSVSAAAAVDVDMEILEKKNNKNNKDQLDHTLEELLQRENPNSHADRYARDPAYRLLHDRGMDAFAELLKSDVEKLKQNKLELKPCDYDDNVEDDTDYNAKCGSLDDHAYHDLLVSRAIDCFPSEENPWQAHRRRSNSLEESNARRLFAPESDVWWEWERLRKEFLAPLKNYSNRQHGFTRWECCEVKTYLEVVKAATPIIKPDALLPYDILRHLEDGNVGEAAELQWKSFVQKLKEGGKFKNAWAVCDNSWSESSSLNLGLLVYELSEAPWNGKVMNFSLP</sequence>
<protein>
    <submittedName>
        <fullName evidence="1">Uncharacterized protein</fullName>
    </submittedName>
</protein>
<gene>
    <name evidence="1" type="ORF">C1H46_002569</name>
</gene>
<dbReference type="PANTHER" id="PTHR31373">
    <property type="entry name" value="OS06G0652100 PROTEIN"/>
    <property type="match status" value="1"/>
</dbReference>
<evidence type="ECO:0000313" key="1">
    <source>
        <dbReference type="EMBL" id="TQE11727.1"/>
    </source>
</evidence>
<dbReference type="Proteomes" id="UP000315295">
    <property type="component" value="Unassembled WGS sequence"/>
</dbReference>
<organism evidence="1 2">
    <name type="scientific">Malus baccata</name>
    <name type="common">Siberian crab apple</name>
    <name type="synonym">Pyrus baccata</name>
    <dbReference type="NCBI Taxonomy" id="106549"/>
    <lineage>
        <taxon>Eukaryota</taxon>
        <taxon>Viridiplantae</taxon>
        <taxon>Streptophyta</taxon>
        <taxon>Embryophyta</taxon>
        <taxon>Tracheophyta</taxon>
        <taxon>Spermatophyta</taxon>
        <taxon>Magnoliopsida</taxon>
        <taxon>eudicotyledons</taxon>
        <taxon>Gunneridae</taxon>
        <taxon>Pentapetalae</taxon>
        <taxon>rosids</taxon>
        <taxon>fabids</taxon>
        <taxon>Rosales</taxon>
        <taxon>Rosaceae</taxon>
        <taxon>Amygdaloideae</taxon>
        <taxon>Maleae</taxon>
        <taxon>Malus</taxon>
    </lineage>
</organism>
<dbReference type="PANTHER" id="PTHR31373:SF17">
    <property type="entry name" value="OS06G0652100 PROTEIN"/>
    <property type="match status" value="1"/>
</dbReference>
<evidence type="ECO:0000313" key="2">
    <source>
        <dbReference type="Proteomes" id="UP000315295"/>
    </source>
</evidence>
<dbReference type="InterPro" id="IPR011205">
    <property type="entry name" value="UCP015417_vWA"/>
</dbReference>